<dbReference type="RefSeq" id="XP_007860405.1">
    <property type="nucleotide sequence ID" value="XM_007862214.1"/>
</dbReference>
<evidence type="ECO:0000313" key="2">
    <source>
        <dbReference type="EMBL" id="EPQ60972.1"/>
    </source>
</evidence>
<keyword evidence="3" id="KW-1185">Reference proteome</keyword>
<dbReference type="Proteomes" id="UP000030669">
    <property type="component" value="Unassembled WGS sequence"/>
</dbReference>
<sequence>MVGGRARRYKRSVDLRNRRRTGRNISTFISLFPMAVIDQRRLVFLIVVGNRRLFLQYRSFIGAIRLVLTSSALAGMDPRTENAHETKDEPEDVPEKPEASLQNHVEVAFKHRLDRCLSINTRNSQGHRSHRTLLFGVLLAVFDDRLNRFTKGHFLDMFGTYRRRGRLGSAVNGRRRRRGRKSVNRLRRDAHKRVRSDDSRLPSLSAARVIQSTNRCHNKLSARVFVHDKRNLRFLRRFLRGKGEPAAGPRRMGEYARPFAIGLWQKIIEGANRENDLGCRCNR</sequence>
<dbReference type="EMBL" id="KB469296">
    <property type="protein sequence ID" value="EPQ60972.1"/>
    <property type="molecule type" value="Genomic_DNA"/>
</dbReference>
<evidence type="ECO:0000256" key="1">
    <source>
        <dbReference type="SAM" id="MobiDB-lite"/>
    </source>
</evidence>
<protein>
    <submittedName>
        <fullName evidence="2">Uncharacterized protein</fullName>
    </submittedName>
</protein>
<feature type="compositionally biased region" description="Basic residues" evidence="1">
    <location>
        <begin position="173"/>
        <end position="194"/>
    </location>
</feature>
<evidence type="ECO:0000313" key="3">
    <source>
        <dbReference type="Proteomes" id="UP000030669"/>
    </source>
</evidence>
<name>S7QNA0_GLOTA</name>
<dbReference type="AlphaFoldDB" id="S7QNA0"/>
<feature type="region of interest" description="Disordered" evidence="1">
    <location>
        <begin position="169"/>
        <end position="199"/>
    </location>
</feature>
<reference evidence="2 3" key="1">
    <citation type="journal article" date="2012" name="Science">
        <title>The Paleozoic origin of enzymatic lignin decomposition reconstructed from 31 fungal genomes.</title>
        <authorList>
            <person name="Floudas D."/>
            <person name="Binder M."/>
            <person name="Riley R."/>
            <person name="Barry K."/>
            <person name="Blanchette R.A."/>
            <person name="Henrissat B."/>
            <person name="Martinez A.T."/>
            <person name="Otillar R."/>
            <person name="Spatafora J.W."/>
            <person name="Yadav J.S."/>
            <person name="Aerts A."/>
            <person name="Benoit I."/>
            <person name="Boyd A."/>
            <person name="Carlson A."/>
            <person name="Copeland A."/>
            <person name="Coutinho P.M."/>
            <person name="de Vries R.P."/>
            <person name="Ferreira P."/>
            <person name="Findley K."/>
            <person name="Foster B."/>
            <person name="Gaskell J."/>
            <person name="Glotzer D."/>
            <person name="Gorecki P."/>
            <person name="Heitman J."/>
            <person name="Hesse C."/>
            <person name="Hori C."/>
            <person name="Igarashi K."/>
            <person name="Jurgens J.A."/>
            <person name="Kallen N."/>
            <person name="Kersten P."/>
            <person name="Kohler A."/>
            <person name="Kuees U."/>
            <person name="Kumar T.K.A."/>
            <person name="Kuo A."/>
            <person name="LaButti K."/>
            <person name="Larrondo L.F."/>
            <person name="Lindquist E."/>
            <person name="Ling A."/>
            <person name="Lombard V."/>
            <person name="Lucas S."/>
            <person name="Lundell T."/>
            <person name="Martin R."/>
            <person name="McLaughlin D.J."/>
            <person name="Morgenstern I."/>
            <person name="Morin E."/>
            <person name="Murat C."/>
            <person name="Nagy L.G."/>
            <person name="Nolan M."/>
            <person name="Ohm R.A."/>
            <person name="Patyshakuliyeva A."/>
            <person name="Rokas A."/>
            <person name="Ruiz-Duenas F.J."/>
            <person name="Sabat G."/>
            <person name="Salamov A."/>
            <person name="Samejima M."/>
            <person name="Schmutz J."/>
            <person name="Slot J.C."/>
            <person name="St John F."/>
            <person name="Stenlid J."/>
            <person name="Sun H."/>
            <person name="Sun S."/>
            <person name="Syed K."/>
            <person name="Tsang A."/>
            <person name="Wiebenga A."/>
            <person name="Young D."/>
            <person name="Pisabarro A."/>
            <person name="Eastwood D.C."/>
            <person name="Martin F."/>
            <person name="Cullen D."/>
            <person name="Grigoriev I.V."/>
            <person name="Hibbett D.S."/>
        </authorList>
    </citation>
    <scope>NUCLEOTIDE SEQUENCE [LARGE SCALE GENOMIC DNA]</scope>
    <source>
        <strain evidence="2 3">ATCC 11539</strain>
    </source>
</reference>
<proteinExistence type="predicted"/>
<feature type="compositionally biased region" description="Basic and acidic residues" evidence="1">
    <location>
        <begin position="78"/>
        <end position="98"/>
    </location>
</feature>
<organism evidence="2 3">
    <name type="scientific">Gloeophyllum trabeum (strain ATCC 11539 / FP-39264 / Madison 617)</name>
    <name type="common">Brown rot fungus</name>
    <dbReference type="NCBI Taxonomy" id="670483"/>
    <lineage>
        <taxon>Eukaryota</taxon>
        <taxon>Fungi</taxon>
        <taxon>Dikarya</taxon>
        <taxon>Basidiomycota</taxon>
        <taxon>Agaricomycotina</taxon>
        <taxon>Agaricomycetes</taxon>
        <taxon>Gloeophyllales</taxon>
        <taxon>Gloeophyllaceae</taxon>
        <taxon>Gloeophyllum</taxon>
    </lineage>
</organism>
<accession>S7QNA0</accession>
<gene>
    <name evidence="2" type="ORF">GLOTRDRAFT_53607</name>
</gene>
<dbReference type="GeneID" id="19306937"/>
<feature type="region of interest" description="Disordered" evidence="1">
    <location>
        <begin position="77"/>
        <end position="99"/>
    </location>
</feature>
<dbReference type="KEGG" id="gtr:GLOTRDRAFT_53607"/>
<dbReference type="HOGENOM" id="CLU_983700_0_0_1"/>